<dbReference type="EMBL" id="ML994444">
    <property type="protein sequence ID" value="KAF2196212.1"/>
    <property type="molecule type" value="Genomic_DNA"/>
</dbReference>
<dbReference type="AlphaFoldDB" id="A0A9P4JGE6"/>
<proteinExistence type="predicted"/>
<keyword evidence="2" id="KW-1185">Reference proteome</keyword>
<accession>A0A9P4JGE6</accession>
<protein>
    <submittedName>
        <fullName evidence="1">Uncharacterized protein</fullName>
    </submittedName>
</protein>
<dbReference type="Proteomes" id="UP000799536">
    <property type="component" value="Unassembled WGS sequence"/>
</dbReference>
<gene>
    <name evidence="1" type="ORF">GQ43DRAFT_383816</name>
</gene>
<sequence>KYEYWVQWKGNGGLTLNDADCKLRLKNEVNGCGYGGESTVADWYFRVDPNSGSC</sequence>
<dbReference type="OrthoDB" id="3770800at2759"/>
<feature type="non-terminal residue" evidence="1">
    <location>
        <position position="1"/>
    </location>
</feature>
<name>A0A9P4JGE6_9PLEO</name>
<reference evidence="1" key="1">
    <citation type="journal article" date="2020" name="Stud. Mycol.">
        <title>101 Dothideomycetes genomes: a test case for predicting lifestyles and emergence of pathogens.</title>
        <authorList>
            <person name="Haridas S."/>
            <person name="Albert R."/>
            <person name="Binder M."/>
            <person name="Bloem J."/>
            <person name="Labutti K."/>
            <person name="Salamov A."/>
            <person name="Andreopoulos B."/>
            <person name="Baker S."/>
            <person name="Barry K."/>
            <person name="Bills G."/>
            <person name="Bluhm B."/>
            <person name="Cannon C."/>
            <person name="Castanera R."/>
            <person name="Culley D."/>
            <person name="Daum C."/>
            <person name="Ezra D."/>
            <person name="Gonzalez J."/>
            <person name="Henrissat B."/>
            <person name="Kuo A."/>
            <person name="Liang C."/>
            <person name="Lipzen A."/>
            <person name="Lutzoni F."/>
            <person name="Magnuson J."/>
            <person name="Mondo S."/>
            <person name="Nolan M."/>
            <person name="Ohm R."/>
            <person name="Pangilinan J."/>
            <person name="Park H.-J."/>
            <person name="Ramirez L."/>
            <person name="Alfaro M."/>
            <person name="Sun H."/>
            <person name="Tritt A."/>
            <person name="Yoshinaga Y."/>
            <person name="Zwiers L.-H."/>
            <person name="Turgeon B."/>
            <person name="Goodwin S."/>
            <person name="Spatafora J."/>
            <person name="Crous P."/>
            <person name="Grigoriev I."/>
        </authorList>
    </citation>
    <scope>NUCLEOTIDE SEQUENCE</scope>
    <source>
        <strain evidence="1">ATCC 74209</strain>
    </source>
</reference>
<comment type="caution">
    <text evidence="1">The sequence shown here is derived from an EMBL/GenBank/DDBJ whole genome shotgun (WGS) entry which is preliminary data.</text>
</comment>
<organism evidence="1 2">
    <name type="scientific">Delitschia confertaspora ATCC 74209</name>
    <dbReference type="NCBI Taxonomy" id="1513339"/>
    <lineage>
        <taxon>Eukaryota</taxon>
        <taxon>Fungi</taxon>
        <taxon>Dikarya</taxon>
        <taxon>Ascomycota</taxon>
        <taxon>Pezizomycotina</taxon>
        <taxon>Dothideomycetes</taxon>
        <taxon>Pleosporomycetidae</taxon>
        <taxon>Pleosporales</taxon>
        <taxon>Delitschiaceae</taxon>
        <taxon>Delitschia</taxon>
    </lineage>
</organism>
<evidence type="ECO:0000313" key="1">
    <source>
        <dbReference type="EMBL" id="KAF2196212.1"/>
    </source>
</evidence>
<evidence type="ECO:0000313" key="2">
    <source>
        <dbReference type="Proteomes" id="UP000799536"/>
    </source>
</evidence>